<sequence length="48" mass="5407">MVDASTSYLPDNVWYIYGLNHEETAQDEHLIAFAVALLVDDSIKDVHS</sequence>
<accession>A0A645B7Z4</accession>
<gene>
    <name evidence="1" type="ORF">SDC9_108024</name>
</gene>
<reference evidence="1" key="1">
    <citation type="submission" date="2019-08" db="EMBL/GenBank/DDBJ databases">
        <authorList>
            <person name="Kucharzyk K."/>
            <person name="Murdoch R.W."/>
            <person name="Higgins S."/>
            <person name="Loffler F."/>
        </authorList>
    </citation>
    <scope>NUCLEOTIDE SEQUENCE</scope>
</reference>
<dbReference type="EMBL" id="VSSQ01018189">
    <property type="protein sequence ID" value="MPM61168.1"/>
    <property type="molecule type" value="Genomic_DNA"/>
</dbReference>
<organism evidence="1">
    <name type="scientific">bioreactor metagenome</name>
    <dbReference type="NCBI Taxonomy" id="1076179"/>
    <lineage>
        <taxon>unclassified sequences</taxon>
        <taxon>metagenomes</taxon>
        <taxon>ecological metagenomes</taxon>
    </lineage>
</organism>
<protein>
    <submittedName>
        <fullName evidence="1">Uncharacterized protein</fullName>
    </submittedName>
</protein>
<name>A0A645B7Z4_9ZZZZ</name>
<evidence type="ECO:0000313" key="1">
    <source>
        <dbReference type="EMBL" id="MPM61168.1"/>
    </source>
</evidence>
<comment type="caution">
    <text evidence="1">The sequence shown here is derived from an EMBL/GenBank/DDBJ whole genome shotgun (WGS) entry which is preliminary data.</text>
</comment>
<dbReference type="AlphaFoldDB" id="A0A645B7Z4"/>
<proteinExistence type="predicted"/>